<protein>
    <submittedName>
        <fullName evidence="1">Uncharacterized protein</fullName>
    </submittedName>
</protein>
<organism evidence="1 2">
    <name type="scientific">Glossina brevipalpis</name>
    <dbReference type="NCBI Taxonomy" id="37001"/>
    <lineage>
        <taxon>Eukaryota</taxon>
        <taxon>Metazoa</taxon>
        <taxon>Ecdysozoa</taxon>
        <taxon>Arthropoda</taxon>
        <taxon>Hexapoda</taxon>
        <taxon>Insecta</taxon>
        <taxon>Pterygota</taxon>
        <taxon>Neoptera</taxon>
        <taxon>Endopterygota</taxon>
        <taxon>Diptera</taxon>
        <taxon>Brachycera</taxon>
        <taxon>Muscomorpha</taxon>
        <taxon>Hippoboscoidea</taxon>
        <taxon>Glossinidae</taxon>
        <taxon>Glossina</taxon>
    </lineage>
</organism>
<accession>A0A1A9WGK8</accession>
<keyword evidence="2" id="KW-1185">Reference proteome</keyword>
<evidence type="ECO:0000313" key="1">
    <source>
        <dbReference type="EnsemblMetazoa" id="GBRI018921-PA"/>
    </source>
</evidence>
<reference evidence="2" key="1">
    <citation type="submission" date="2014-03" db="EMBL/GenBank/DDBJ databases">
        <authorList>
            <person name="Aksoy S."/>
            <person name="Warren W."/>
            <person name="Wilson R.K."/>
        </authorList>
    </citation>
    <scope>NUCLEOTIDE SEQUENCE [LARGE SCALE GENOMIC DNA]</scope>
    <source>
        <strain evidence="2">IAEA</strain>
    </source>
</reference>
<name>A0A1A9WGK8_9MUSC</name>
<evidence type="ECO:0000313" key="2">
    <source>
        <dbReference type="Proteomes" id="UP000091820"/>
    </source>
</evidence>
<dbReference type="EnsemblMetazoa" id="GBRI018921-RA">
    <property type="protein sequence ID" value="GBRI018921-PA"/>
    <property type="gene ID" value="GBRI018921"/>
</dbReference>
<sequence>MATEVAYYTYIYAKVDKKYYPRRICDNVFLNSHSTDAAFMGGHNDAQERLVTVKWKTVTNRIFIALTLYLTTIDDAIISRKKTTIAVAIPKIHIKRIPAKLDMPNLIGPISSIFEYIVASTCFCFFKSIVLATIRNSQYVSKPAECQL</sequence>
<dbReference type="Proteomes" id="UP000091820">
    <property type="component" value="Unassembled WGS sequence"/>
</dbReference>
<reference evidence="1" key="2">
    <citation type="submission" date="2020-05" db="UniProtKB">
        <authorList>
            <consortium name="EnsemblMetazoa"/>
        </authorList>
    </citation>
    <scope>IDENTIFICATION</scope>
    <source>
        <strain evidence="1">IAEA</strain>
    </source>
</reference>
<proteinExistence type="predicted"/>
<dbReference type="VEuPathDB" id="VectorBase:GBRI018921"/>
<dbReference type="AlphaFoldDB" id="A0A1A9WGK8"/>